<feature type="transmembrane region" description="Helical" evidence="2">
    <location>
        <begin position="385"/>
        <end position="407"/>
    </location>
</feature>
<dbReference type="PANTHER" id="PTHR43849:SF2">
    <property type="entry name" value="BLL3936 PROTEIN"/>
    <property type="match status" value="1"/>
</dbReference>
<feature type="transmembrane region" description="Helical" evidence="2">
    <location>
        <begin position="78"/>
        <end position="99"/>
    </location>
</feature>
<feature type="transmembrane region" description="Helical" evidence="2">
    <location>
        <begin position="506"/>
        <end position="533"/>
    </location>
</feature>
<evidence type="ECO:0000259" key="3">
    <source>
        <dbReference type="Pfam" id="PF06808"/>
    </source>
</evidence>
<dbReference type="Proteomes" id="UP001645039">
    <property type="component" value="Unassembled WGS sequence"/>
</dbReference>
<keyword evidence="1" id="KW-0813">Transport</keyword>
<comment type="subcellular location">
    <subcellularLocation>
        <location evidence="1">Cell inner membrane</location>
        <topology evidence="1">Multi-pass membrane protein</topology>
    </subcellularLocation>
</comment>
<proteinExistence type="predicted"/>
<feature type="transmembrane region" description="Helical" evidence="2">
    <location>
        <begin position="472"/>
        <end position="494"/>
    </location>
</feature>
<evidence type="ECO:0000256" key="2">
    <source>
        <dbReference type="SAM" id="Phobius"/>
    </source>
</evidence>
<organism evidence="4 5">
    <name type="scientific">Halomonas casei</name>
    <dbReference type="NCBI Taxonomy" id="2742613"/>
    <lineage>
        <taxon>Bacteria</taxon>
        <taxon>Pseudomonadati</taxon>
        <taxon>Pseudomonadota</taxon>
        <taxon>Gammaproteobacteria</taxon>
        <taxon>Oceanospirillales</taxon>
        <taxon>Halomonadaceae</taxon>
        <taxon>Halomonas</taxon>
    </lineage>
</organism>
<keyword evidence="2" id="KW-1133">Transmembrane helix</keyword>
<dbReference type="NCBIfam" id="TIGR02123">
    <property type="entry name" value="TRAP_fused"/>
    <property type="match status" value="1"/>
</dbReference>
<name>A0ABR9F0B7_9GAMM</name>
<comment type="caution">
    <text evidence="4">The sequence shown here is derived from an EMBL/GenBank/DDBJ whole genome shotgun (WGS) entry which is preliminary data.</text>
</comment>
<feature type="transmembrane region" description="Helical" evidence="2">
    <location>
        <begin position="360"/>
        <end position="379"/>
    </location>
</feature>
<dbReference type="PANTHER" id="PTHR43849">
    <property type="entry name" value="BLL3936 PROTEIN"/>
    <property type="match status" value="1"/>
</dbReference>
<gene>
    <name evidence="4" type="ORF">EI168_07295</name>
</gene>
<dbReference type="Pfam" id="PF06808">
    <property type="entry name" value="DctM"/>
    <property type="match status" value="1"/>
</dbReference>
<feature type="transmembrane region" description="Helical" evidence="2">
    <location>
        <begin position="239"/>
        <end position="266"/>
    </location>
</feature>
<feature type="transmembrane region" description="Helical" evidence="2">
    <location>
        <begin position="593"/>
        <end position="615"/>
    </location>
</feature>
<keyword evidence="1" id="KW-1003">Cell membrane</keyword>
<feature type="transmembrane region" description="Helical" evidence="2">
    <location>
        <begin position="445"/>
        <end position="466"/>
    </location>
</feature>
<comment type="function">
    <text evidence="1">Part of the tripartite ATP-independent periplasmic (TRAP) transport system.</text>
</comment>
<feature type="transmembrane region" description="Helical" evidence="2">
    <location>
        <begin position="539"/>
        <end position="556"/>
    </location>
</feature>
<dbReference type="EMBL" id="RRZD01000005">
    <property type="protein sequence ID" value="MBE0399917.1"/>
    <property type="molecule type" value="Genomic_DNA"/>
</dbReference>
<feature type="domain" description="TRAP C4-dicarboxylate transport system permease DctM subunit" evidence="3">
    <location>
        <begin position="123"/>
        <end position="584"/>
    </location>
</feature>
<feature type="transmembrane region" description="Helical" evidence="2">
    <location>
        <begin position="53"/>
        <end position="71"/>
    </location>
</feature>
<protein>
    <submittedName>
        <fullName evidence="4">TRAP transporter permease</fullName>
    </submittedName>
</protein>
<keyword evidence="2" id="KW-0812">Transmembrane</keyword>
<sequence>MNESNQPPTVIPGGNVIQPRMVLWLITIVAVGLSLFQLYSAGIQPLGLFYQRSIHLALIMMLAFLMFPAFGPTSKRGVVGWGVDLVFLAGAIVTGGYLVFNLDEIFSRAGFWSSTDILVACIATVTVLEASRRAVGFGMTVIGLIAIVYAFAGPRGELPWLGEWMPGILEHRGYSIDRVAGQLYLGQEGIFGLPLGVAATYIFIFVLFGAFLECTGAGKFFIDMAYAATGRQRGGPAKAAVLASAGMGSISGSAIANVVTTGAFTIPLMKKLGYKAKQAGGIEAAASTGGQIMPPLMGAGAFLIAEYTNTPYLDIVKVSILPAIMYFSTVYLFVHIIALKQGMQGLPKEELPQMRQVLKDGWHFLLPLAVLVWLLALSMSPMRVGYYAVVTMVAVAVLRYALWFFFVAPSQGQPVTSTSIKNVIRAGFAKLIEGLELGARNAVSVSMACAVAGIIVGVVGLTGLGLKFSSMMLAFSGGNILLALLMVLLASLVLGMGLPVTASYIVLIVLVGPALTQEFGIPLLVAHLVVFWYSQDSNVTPPIALAGFAGAAIAGSKPMETSFQAWKFAKGLYLIPLFMVFNPEIIMGGPVPVVIWNGIIAILALGAFAAALEGYLFTRMSWLPRLAITAAIIGVFYPNLMTEIAGVVVMIVVIGANWLASKRQPQAPVVNG</sequence>
<evidence type="ECO:0000313" key="4">
    <source>
        <dbReference type="EMBL" id="MBE0399917.1"/>
    </source>
</evidence>
<dbReference type="InterPro" id="IPR011853">
    <property type="entry name" value="TRAP_DctM-Dct_fused"/>
</dbReference>
<feature type="transmembrane region" description="Helical" evidence="2">
    <location>
        <begin position="111"/>
        <end position="128"/>
    </location>
</feature>
<evidence type="ECO:0000313" key="5">
    <source>
        <dbReference type="Proteomes" id="UP001645039"/>
    </source>
</evidence>
<feature type="transmembrane region" description="Helical" evidence="2">
    <location>
        <begin position="135"/>
        <end position="152"/>
    </location>
</feature>
<keyword evidence="1" id="KW-0997">Cell inner membrane</keyword>
<dbReference type="InterPro" id="IPR010656">
    <property type="entry name" value="DctM"/>
</dbReference>
<evidence type="ECO:0000256" key="1">
    <source>
        <dbReference type="RuleBase" id="RU369079"/>
    </source>
</evidence>
<keyword evidence="2" id="KW-0472">Membrane</keyword>
<feature type="transmembrane region" description="Helical" evidence="2">
    <location>
        <begin position="21"/>
        <end position="41"/>
    </location>
</feature>
<feature type="transmembrane region" description="Helical" evidence="2">
    <location>
        <begin position="320"/>
        <end position="339"/>
    </location>
</feature>
<feature type="transmembrane region" description="Helical" evidence="2">
    <location>
        <begin position="190"/>
        <end position="212"/>
    </location>
</feature>
<reference evidence="4 5" key="1">
    <citation type="submission" date="2020-07" db="EMBL/GenBank/DDBJ databases">
        <title>Halophilic bacteria isolated from french cheeses.</title>
        <authorList>
            <person name="Kothe C.I."/>
            <person name="Farah-Kraiem B."/>
            <person name="Renault P."/>
            <person name="Dridi B."/>
        </authorList>
    </citation>
    <scope>NUCLEOTIDE SEQUENCE [LARGE SCALE GENOMIC DNA]</scope>
    <source>
        <strain evidence="4 5">FME1</strain>
    </source>
</reference>
<feature type="transmembrane region" description="Helical" evidence="2">
    <location>
        <begin position="568"/>
        <end position="587"/>
    </location>
</feature>
<accession>A0ABR9F0B7</accession>
<keyword evidence="5" id="KW-1185">Reference proteome</keyword>
<dbReference type="RefSeq" id="WP_096282004.1">
    <property type="nucleotide sequence ID" value="NZ_CP189763.1"/>
</dbReference>